<dbReference type="Gene3D" id="3.30.200.20">
    <property type="entry name" value="Phosphorylase Kinase, domain 1"/>
    <property type="match status" value="1"/>
</dbReference>
<dbReference type="Pfam" id="PF07714">
    <property type="entry name" value="PK_Tyr_Ser-Thr"/>
    <property type="match status" value="1"/>
</dbReference>
<keyword evidence="8" id="KW-0675">Receptor</keyword>
<dbReference type="InterPro" id="IPR000719">
    <property type="entry name" value="Prot_kinase_dom"/>
</dbReference>
<dbReference type="FunFam" id="3.80.10.10:FF:000062">
    <property type="entry name" value="protein STRUBBELIG-RECEPTOR FAMILY 3"/>
    <property type="match status" value="1"/>
</dbReference>
<dbReference type="SUPFAM" id="SSF52058">
    <property type="entry name" value="L domain-like"/>
    <property type="match status" value="1"/>
</dbReference>
<dbReference type="PANTHER" id="PTHR48007:SF13">
    <property type="entry name" value="PROTEIN STRUBBELIG-RECEPTOR FAMILY 4"/>
    <property type="match status" value="1"/>
</dbReference>
<dbReference type="GO" id="GO:0016020">
    <property type="term" value="C:membrane"/>
    <property type="evidence" value="ECO:0007669"/>
    <property type="project" value="UniProtKB-SubCell"/>
</dbReference>
<dbReference type="PROSITE" id="PS50011">
    <property type="entry name" value="PROTEIN_KINASE_DOM"/>
    <property type="match status" value="1"/>
</dbReference>
<name>A0A9E7FPS8_9LILI</name>
<organism evidence="12 13">
    <name type="scientific">Musa troglodytarum</name>
    <name type="common">fe'i banana</name>
    <dbReference type="NCBI Taxonomy" id="320322"/>
    <lineage>
        <taxon>Eukaryota</taxon>
        <taxon>Viridiplantae</taxon>
        <taxon>Streptophyta</taxon>
        <taxon>Embryophyta</taxon>
        <taxon>Tracheophyta</taxon>
        <taxon>Spermatophyta</taxon>
        <taxon>Magnoliopsida</taxon>
        <taxon>Liliopsida</taxon>
        <taxon>Zingiberales</taxon>
        <taxon>Musaceae</taxon>
        <taxon>Musa</taxon>
    </lineage>
</organism>
<dbReference type="InterPro" id="IPR032675">
    <property type="entry name" value="LRR_dom_sf"/>
</dbReference>
<evidence type="ECO:0000256" key="10">
    <source>
        <dbReference type="SAM" id="Phobius"/>
    </source>
</evidence>
<dbReference type="InterPro" id="IPR013210">
    <property type="entry name" value="LRR_N_plant-typ"/>
</dbReference>
<evidence type="ECO:0000259" key="11">
    <source>
        <dbReference type="PROSITE" id="PS50011"/>
    </source>
</evidence>
<dbReference type="AlphaFoldDB" id="A0A9E7FPS8"/>
<dbReference type="InterPro" id="IPR011009">
    <property type="entry name" value="Kinase-like_dom_sf"/>
</dbReference>
<dbReference type="SMART" id="SM00220">
    <property type="entry name" value="S_TKc"/>
    <property type="match status" value="1"/>
</dbReference>
<feature type="region of interest" description="Disordered" evidence="9">
    <location>
        <begin position="360"/>
        <end position="402"/>
    </location>
</feature>
<keyword evidence="3 10" id="KW-0812">Transmembrane</keyword>
<keyword evidence="6 10" id="KW-1133">Transmembrane helix</keyword>
<keyword evidence="13" id="KW-1185">Reference proteome</keyword>
<dbReference type="SMART" id="SM00369">
    <property type="entry name" value="LRR_TYP"/>
    <property type="match status" value="3"/>
</dbReference>
<evidence type="ECO:0000256" key="2">
    <source>
        <dbReference type="ARBA" id="ARBA00022614"/>
    </source>
</evidence>
<sequence length="735" mass="79641">MALPCYSSSPNTGLGALDLKEANGFQRKSVGILLPHSPNPRSPHLHGRIAQALDFFFPIWLHISHCFCCRCCCFCGSPISSAARPIHLTEFLVDVFSALNVMYSSLSSPSKLTGWSSGGGDPCGNDWKGIKCSGSSVTEIDLSKNNLNGDIPYQLPPNATHINLAGNGLTGGIPYSISQMSDLKYLNIANNQLSGQLTDMFGKLPSLSLLDLSFNRFSGSLPQSFGSLTHLKTLNLENNQISGSLDVLSTLSLEDLNIQNNKFTGWLPNKLKTIHNLKVGGNSWSSGPAPPGMAKAADNNDKSSSTDDKGKQNSGLKGSVIAVIVISVLVVAFILMALVKRRSSGSSHYIDEQLSQNRSFTPLVGNDSTGTKDSSSSIDIKTLETSPMELKPPPADNKKVNNDNEFANKLTSRQSTDSISLITYSSADLQAATGSFSSSRLLGQGNIGCVYKAKFNDGKALAVKKIETLNLSGSHSSDFMEVVSGISKLHHSNIAELLGYCSESGHQLLVYELQQNGSLHGFLHLSDDYSKPLTWDTRVRIALGTAHAVEYLHEVCSPSVIHKNIKSSNILLDAELNPRLADCGLGVFFEDTSENLGPGYNPPECTKPSAYTMKSDIYSFGVVMLELLTGRMPFDSSKPRIEQSLVRWAAPQLHDIDALARMVDPALRGLYPPKSLSRFADVIALCIQSEPEFRPPMSEVVQSLVRCVQRTSINKRLGGDLSTSRRSDDSDYGYY</sequence>
<gene>
    <name evidence="12" type="ORF">MUK42_33656</name>
</gene>
<feature type="transmembrane region" description="Helical" evidence="10">
    <location>
        <begin position="319"/>
        <end position="339"/>
    </location>
</feature>
<evidence type="ECO:0000256" key="9">
    <source>
        <dbReference type="SAM" id="MobiDB-lite"/>
    </source>
</evidence>
<proteinExistence type="predicted"/>
<dbReference type="SUPFAM" id="SSF56112">
    <property type="entry name" value="Protein kinase-like (PK-like)"/>
    <property type="match status" value="1"/>
</dbReference>
<protein>
    <submittedName>
        <fullName evidence="12">Strubbelig-receptor family</fullName>
    </submittedName>
</protein>
<dbReference type="Proteomes" id="UP001055439">
    <property type="component" value="Chromosome 4"/>
</dbReference>
<dbReference type="InterPro" id="IPR001245">
    <property type="entry name" value="Ser-Thr/Tyr_kinase_cat_dom"/>
</dbReference>
<keyword evidence="7 10" id="KW-0472">Membrane</keyword>
<dbReference type="InterPro" id="IPR003591">
    <property type="entry name" value="Leu-rich_rpt_typical-subtyp"/>
</dbReference>
<keyword evidence="5" id="KW-0677">Repeat</keyword>
<evidence type="ECO:0000256" key="7">
    <source>
        <dbReference type="ARBA" id="ARBA00023136"/>
    </source>
</evidence>
<evidence type="ECO:0000256" key="6">
    <source>
        <dbReference type="ARBA" id="ARBA00022989"/>
    </source>
</evidence>
<dbReference type="GO" id="GO:0005524">
    <property type="term" value="F:ATP binding"/>
    <property type="evidence" value="ECO:0007669"/>
    <property type="project" value="InterPro"/>
</dbReference>
<evidence type="ECO:0000256" key="3">
    <source>
        <dbReference type="ARBA" id="ARBA00022692"/>
    </source>
</evidence>
<accession>A0A9E7FPS8</accession>
<dbReference type="Gene3D" id="1.10.510.10">
    <property type="entry name" value="Transferase(Phosphotransferase) domain 1"/>
    <property type="match status" value="1"/>
</dbReference>
<dbReference type="Pfam" id="PF08263">
    <property type="entry name" value="LRRNT_2"/>
    <property type="match status" value="1"/>
</dbReference>
<keyword evidence="2" id="KW-0433">Leucine-rich repeat</keyword>
<evidence type="ECO:0000256" key="8">
    <source>
        <dbReference type="ARBA" id="ARBA00023170"/>
    </source>
</evidence>
<dbReference type="GO" id="GO:0004672">
    <property type="term" value="F:protein kinase activity"/>
    <property type="evidence" value="ECO:0007669"/>
    <property type="project" value="InterPro"/>
</dbReference>
<dbReference type="FunFam" id="3.30.200.20:FF:000125">
    <property type="entry name" value="Protein STRUBBELIG-RECEPTOR FAMILY 8"/>
    <property type="match status" value="1"/>
</dbReference>
<dbReference type="Gene3D" id="3.80.10.10">
    <property type="entry name" value="Ribonuclease Inhibitor"/>
    <property type="match status" value="1"/>
</dbReference>
<keyword evidence="4" id="KW-0732">Signal</keyword>
<reference evidence="12" key="1">
    <citation type="submission" date="2022-05" db="EMBL/GenBank/DDBJ databases">
        <title>The Musa troglodytarum L. genome provides insights into the mechanism of non-climacteric behaviour and enrichment of carotenoids.</title>
        <authorList>
            <person name="Wang J."/>
        </authorList>
    </citation>
    <scope>NUCLEOTIDE SEQUENCE</scope>
    <source>
        <tissue evidence="12">Leaf</tissue>
    </source>
</reference>
<dbReference type="EMBL" id="CP097506">
    <property type="protein sequence ID" value="URD98121.1"/>
    <property type="molecule type" value="Genomic_DNA"/>
</dbReference>
<feature type="region of interest" description="Disordered" evidence="9">
    <location>
        <begin position="282"/>
        <end position="314"/>
    </location>
</feature>
<dbReference type="InterPro" id="IPR046959">
    <property type="entry name" value="PRK1-6/SRF4-like"/>
</dbReference>
<evidence type="ECO:0000313" key="13">
    <source>
        <dbReference type="Proteomes" id="UP001055439"/>
    </source>
</evidence>
<evidence type="ECO:0000313" key="12">
    <source>
        <dbReference type="EMBL" id="URD98121.1"/>
    </source>
</evidence>
<feature type="domain" description="Protein kinase" evidence="11">
    <location>
        <begin position="436"/>
        <end position="705"/>
    </location>
</feature>
<dbReference type="PROSITE" id="PS51450">
    <property type="entry name" value="LRR"/>
    <property type="match status" value="1"/>
</dbReference>
<feature type="compositionally biased region" description="Basic and acidic residues" evidence="9">
    <location>
        <begin position="298"/>
        <end position="311"/>
    </location>
</feature>
<dbReference type="OrthoDB" id="4062651at2759"/>
<dbReference type="Pfam" id="PF13855">
    <property type="entry name" value="LRR_8"/>
    <property type="match status" value="1"/>
</dbReference>
<evidence type="ECO:0000256" key="1">
    <source>
        <dbReference type="ARBA" id="ARBA00004370"/>
    </source>
</evidence>
<evidence type="ECO:0000256" key="4">
    <source>
        <dbReference type="ARBA" id="ARBA00022729"/>
    </source>
</evidence>
<dbReference type="FunFam" id="1.10.510.10:FF:000095">
    <property type="entry name" value="protein STRUBBELIG-RECEPTOR FAMILY 8"/>
    <property type="match status" value="1"/>
</dbReference>
<dbReference type="InterPro" id="IPR001611">
    <property type="entry name" value="Leu-rich_rpt"/>
</dbReference>
<evidence type="ECO:0000256" key="5">
    <source>
        <dbReference type="ARBA" id="ARBA00022737"/>
    </source>
</evidence>
<comment type="subcellular location">
    <subcellularLocation>
        <location evidence="1">Membrane</location>
    </subcellularLocation>
</comment>
<dbReference type="PANTHER" id="PTHR48007">
    <property type="entry name" value="LEUCINE-RICH REPEAT RECEPTOR-LIKE PROTEIN KINASE PXC1"/>
    <property type="match status" value="1"/>
</dbReference>
<feature type="compositionally biased region" description="Polar residues" evidence="9">
    <location>
        <begin position="360"/>
        <end position="385"/>
    </location>
</feature>
<dbReference type="Pfam" id="PF00560">
    <property type="entry name" value="LRR_1"/>
    <property type="match status" value="2"/>
</dbReference>